<keyword evidence="3" id="KW-1003">Cell membrane</keyword>
<evidence type="ECO:0000313" key="11">
    <source>
        <dbReference type="EMBL" id="CDZ99815.1"/>
    </source>
</evidence>
<comment type="similarity">
    <text evidence="9">Belongs to the binding-protein-dependent transport system permease family.</text>
</comment>
<dbReference type="PANTHER" id="PTHR30450">
    <property type="entry name" value="ABC TRANSPORTER PERMEASE"/>
    <property type="match status" value="1"/>
</dbReference>
<reference evidence="11 12" key="1">
    <citation type="submission" date="2014-07" db="EMBL/GenBank/DDBJ databases">
        <authorList>
            <person name="Urmite Genomes Urmite Genomes"/>
        </authorList>
    </citation>
    <scope>NUCLEOTIDE SEQUENCE [LARGE SCALE GENOMIC DNA]</scope>
    <source>
        <strain evidence="11 12">13MG44_air</strain>
    </source>
</reference>
<dbReference type="CDD" id="cd06261">
    <property type="entry name" value="TM_PBP2"/>
    <property type="match status" value="1"/>
</dbReference>
<dbReference type="GO" id="GO:0005886">
    <property type="term" value="C:plasma membrane"/>
    <property type="evidence" value="ECO:0007669"/>
    <property type="project" value="UniProtKB-SubCell"/>
</dbReference>
<dbReference type="PANTHER" id="PTHR30450:SF1">
    <property type="entry name" value="D-METHIONINE TRANSPORT SYSTEM PERMEASE PROTEIN METI-RELATED"/>
    <property type="match status" value="1"/>
</dbReference>
<keyword evidence="2 9" id="KW-0813">Transport</keyword>
<feature type="transmembrane region" description="Helical" evidence="9">
    <location>
        <begin position="151"/>
        <end position="169"/>
    </location>
</feature>
<dbReference type="Gene3D" id="1.10.3720.10">
    <property type="entry name" value="MetI-like"/>
    <property type="match status" value="1"/>
</dbReference>
<dbReference type="SUPFAM" id="SSF161098">
    <property type="entry name" value="MetI-like"/>
    <property type="match status" value="1"/>
</dbReference>
<gene>
    <name evidence="11" type="primary">metP_2</name>
    <name evidence="11" type="ORF">BN1048_00670</name>
</gene>
<keyword evidence="7" id="KW-0921">Nickel transport</keyword>
<keyword evidence="12" id="KW-1185">Reference proteome</keyword>
<evidence type="ECO:0000256" key="9">
    <source>
        <dbReference type="RuleBase" id="RU363032"/>
    </source>
</evidence>
<accession>A0A078M0V7</accession>
<dbReference type="EMBL" id="CCSE01000001">
    <property type="protein sequence ID" value="CDZ99815.1"/>
    <property type="molecule type" value="Genomic_DNA"/>
</dbReference>
<dbReference type="InterPro" id="IPR035906">
    <property type="entry name" value="MetI-like_sf"/>
</dbReference>
<dbReference type="RefSeq" id="WP_035808442.1">
    <property type="nucleotide sequence ID" value="NZ_CCSE01000001.1"/>
</dbReference>
<dbReference type="Proteomes" id="UP000044136">
    <property type="component" value="Unassembled WGS sequence"/>
</dbReference>
<dbReference type="AlphaFoldDB" id="A0A078M0V7"/>
<dbReference type="InterPro" id="IPR000515">
    <property type="entry name" value="MetI-like"/>
</dbReference>
<name>A0A078M0V7_9STAP</name>
<organism evidence="11 12">
    <name type="scientific">Jeotgalicoccus saudimassiliensis</name>
    <dbReference type="NCBI Taxonomy" id="1461582"/>
    <lineage>
        <taxon>Bacteria</taxon>
        <taxon>Bacillati</taxon>
        <taxon>Bacillota</taxon>
        <taxon>Bacilli</taxon>
        <taxon>Bacillales</taxon>
        <taxon>Staphylococcaceae</taxon>
        <taxon>Jeotgalicoccus</taxon>
    </lineage>
</organism>
<dbReference type="eggNOG" id="COG2011">
    <property type="taxonomic scope" value="Bacteria"/>
</dbReference>
<keyword evidence="4" id="KW-0533">Nickel</keyword>
<keyword evidence="8 9" id="KW-0472">Membrane</keyword>
<evidence type="ECO:0000259" key="10">
    <source>
        <dbReference type="PROSITE" id="PS50928"/>
    </source>
</evidence>
<evidence type="ECO:0000256" key="6">
    <source>
        <dbReference type="ARBA" id="ARBA00022989"/>
    </source>
</evidence>
<evidence type="ECO:0000313" key="12">
    <source>
        <dbReference type="Proteomes" id="UP000044136"/>
    </source>
</evidence>
<proteinExistence type="inferred from homology"/>
<feature type="transmembrane region" description="Helical" evidence="9">
    <location>
        <begin position="91"/>
        <end position="110"/>
    </location>
</feature>
<dbReference type="Pfam" id="PF00528">
    <property type="entry name" value="BPD_transp_1"/>
    <property type="match status" value="1"/>
</dbReference>
<evidence type="ECO:0000256" key="7">
    <source>
        <dbReference type="ARBA" id="ARBA00023112"/>
    </source>
</evidence>
<dbReference type="HOGENOM" id="CLU_077375_0_1_9"/>
<evidence type="ECO:0000256" key="4">
    <source>
        <dbReference type="ARBA" id="ARBA00022596"/>
    </source>
</evidence>
<evidence type="ECO:0000256" key="8">
    <source>
        <dbReference type="ARBA" id="ARBA00023136"/>
    </source>
</evidence>
<keyword evidence="5 9" id="KW-0812">Transmembrane</keyword>
<evidence type="ECO:0000256" key="3">
    <source>
        <dbReference type="ARBA" id="ARBA00022475"/>
    </source>
</evidence>
<dbReference type="GO" id="GO:0048473">
    <property type="term" value="P:D-methionine transmembrane transport"/>
    <property type="evidence" value="ECO:0007669"/>
    <property type="project" value="TreeGrafter"/>
</dbReference>
<dbReference type="STRING" id="1461582.BN1048_00670"/>
<dbReference type="GO" id="GO:0015675">
    <property type="term" value="P:nickel cation transport"/>
    <property type="evidence" value="ECO:0007669"/>
    <property type="project" value="UniProtKB-KW"/>
</dbReference>
<sequence length="219" mass="23826">MDNLNQLWPLLYRALLETALMVSISIFFAVLIGLPLGILLYITQHPLLFKIKPLNATLGWLVNIIRSFPFIILIVAIMPFATWLVNASHGPVFASVALSIAAVPLFARLVESSFNSVKDGVIEASIAGGAPIYLIVTDVLLPEARKSITQAITLTIISIIAFSATAGVVGGGGVGDLAIRYGYYRYDTLTMIVTVIVLVIIVQIVQWAGDFISNRREER</sequence>
<evidence type="ECO:0000256" key="5">
    <source>
        <dbReference type="ARBA" id="ARBA00022692"/>
    </source>
</evidence>
<dbReference type="PROSITE" id="PS50928">
    <property type="entry name" value="ABC_TM1"/>
    <property type="match status" value="1"/>
</dbReference>
<keyword evidence="7" id="KW-0406">Ion transport</keyword>
<feature type="transmembrane region" description="Helical" evidence="9">
    <location>
        <begin position="20"/>
        <end position="43"/>
    </location>
</feature>
<evidence type="ECO:0000256" key="1">
    <source>
        <dbReference type="ARBA" id="ARBA00004651"/>
    </source>
</evidence>
<evidence type="ECO:0000256" key="2">
    <source>
        <dbReference type="ARBA" id="ARBA00022448"/>
    </source>
</evidence>
<protein>
    <submittedName>
        <fullName evidence="11">Methionine import system permease protein MetP</fullName>
    </submittedName>
</protein>
<dbReference type="InterPro" id="IPR051322">
    <property type="entry name" value="AA_ABC_Transporter_Permease"/>
</dbReference>
<feature type="transmembrane region" description="Helical" evidence="9">
    <location>
        <begin position="189"/>
        <end position="209"/>
    </location>
</feature>
<keyword evidence="6 9" id="KW-1133">Transmembrane helix</keyword>
<feature type="domain" description="ABC transmembrane type-1" evidence="10">
    <location>
        <begin position="15"/>
        <end position="206"/>
    </location>
</feature>
<feature type="transmembrane region" description="Helical" evidence="9">
    <location>
        <begin position="64"/>
        <end position="85"/>
    </location>
</feature>
<comment type="subcellular location">
    <subcellularLocation>
        <location evidence="1 9">Cell membrane</location>
        <topology evidence="1 9">Multi-pass membrane protein</topology>
    </subcellularLocation>
</comment>